<protein>
    <recommendedName>
        <fullName evidence="2">AAA+ ATPase domain-containing protein</fullName>
    </recommendedName>
</protein>
<dbReference type="InterPro" id="IPR027417">
    <property type="entry name" value="P-loop_NTPase"/>
</dbReference>
<proteinExistence type="predicted"/>
<evidence type="ECO:0000259" key="2">
    <source>
        <dbReference type="SMART" id="SM00382"/>
    </source>
</evidence>
<feature type="transmembrane region" description="Helical" evidence="1">
    <location>
        <begin position="20"/>
        <end position="40"/>
    </location>
</feature>
<dbReference type="CDD" id="cd01983">
    <property type="entry name" value="SIMIBI"/>
    <property type="match status" value="1"/>
</dbReference>
<dbReference type="AlphaFoldDB" id="A0A2R6A8X6"/>
<sequence>MPQVRRALPGQRVRLRNGLFILVFPFFMWFSLSPVSFSLLSDEEADQEESRFVLLLNTVENGIILARSEPFSFEGKQFIRRRFFLFSKEEPPSVFSVAACEAPKRPGVKKEAPDYLVLENGRFARCSLFVKFPDYLLEGFLHEYSLACDETVILFRALETSHAASIVDKLRRTYEGLSTDRRATSSVLQKAKKLQELAFSVGSTNKLFEIFVYLIYSAPTLEALDELEKQIKKHARGRLCDLQTPRFFQGALYSFKTGFFGASLRPRYTPGSSLRAFFPLIEENVFDEDGVLLGYSTTNAPVFFNPFARNNYNVVILGETGSGKSLTAKILVSGLRKKGIRVLGLDPEDEYVRVADVLGTEAKRITREESLGLDPFKMMREGLLALDEVADILSEFYLEKNEFVPLSNQLRLAIADLKPQDVESFVKQLNIYSKKLYEYISPAIAEPDVRIFSGNPPTVGGNYVFGVKELSGAVGGSRYKILASTLLTVYLQKELFGNYERGLFFVDEAWQFLNFPVTMQVFEAVARKARKYNKAFVFITQKPADVASNQSGRTILEQSATSILFRQRQAAIPILKEIYRLREEEARALIEADTGEGVMRSGNFLLKLRVTPTEEQLRVFSTTGEWMRT</sequence>
<dbReference type="PANTHER" id="PTHR30121">
    <property type="entry name" value="UNCHARACTERIZED PROTEIN YJGR-RELATED"/>
    <property type="match status" value="1"/>
</dbReference>
<dbReference type="Pfam" id="PF01935">
    <property type="entry name" value="DUF87"/>
    <property type="match status" value="1"/>
</dbReference>
<accession>A0A2R6A8X6</accession>
<gene>
    <name evidence="3" type="ORF">B9Q02_11225</name>
</gene>
<dbReference type="InterPro" id="IPR051162">
    <property type="entry name" value="T4SS_component"/>
</dbReference>
<comment type="caution">
    <text evidence="3">The sequence shown here is derived from an EMBL/GenBank/DDBJ whole genome shotgun (WGS) entry which is preliminary data.</text>
</comment>
<dbReference type="PANTHER" id="PTHR30121:SF6">
    <property type="entry name" value="SLR6007 PROTEIN"/>
    <property type="match status" value="1"/>
</dbReference>
<dbReference type="Gene3D" id="1.10.8.730">
    <property type="match status" value="1"/>
</dbReference>
<evidence type="ECO:0000313" key="3">
    <source>
        <dbReference type="EMBL" id="PSN82809.1"/>
    </source>
</evidence>
<feature type="domain" description="AAA+ ATPase" evidence="2">
    <location>
        <begin position="310"/>
        <end position="575"/>
    </location>
</feature>
<dbReference type="EMBL" id="NEXD01000130">
    <property type="protein sequence ID" value="PSN82809.1"/>
    <property type="molecule type" value="Genomic_DNA"/>
</dbReference>
<dbReference type="Pfam" id="PF12846">
    <property type="entry name" value="AAA_10"/>
    <property type="match status" value="1"/>
</dbReference>
<keyword evidence="1" id="KW-0472">Membrane</keyword>
<reference evidence="3 4" key="1">
    <citation type="submission" date="2017-04" db="EMBL/GenBank/DDBJ databases">
        <title>Novel microbial lineages endemic to geothermal iron-oxide mats fill important gaps in the evolutionary history of Archaea.</title>
        <authorList>
            <person name="Jay Z.J."/>
            <person name="Beam J.P."/>
            <person name="Dlakic M."/>
            <person name="Rusch D.B."/>
            <person name="Kozubal M.A."/>
            <person name="Inskeep W.P."/>
        </authorList>
    </citation>
    <scope>NUCLEOTIDE SEQUENCE [LARGE SCALE GENOMIC DNA]</scope>
    <source>
        <strain evidence="3">BE_D</strain>
    </source>
</reference>
<dbReference type="Proteomes" id="UP000240569">
    <property type="component" value="Unassembled WGS sequence"/>
</dbReference>
<dbReference type="SUPFAM" id="SSF52540">
    <property type="entry name" value="P-loop containing nucleoside triphosphate hydrolases"/>
    <property type="match status" value="1"/>
</dbReference>
<evidence type="ECO:0000313" key="4">
    <source>
        <dbReference type="Proteomes" id="UP000240569"/>
    </source>
</evidence>
<dbReference type="InterPro" id="IPR003593">
    <property type="entry name" value="AAA+_ATPase"/>
</dbReference>
<evidence type="ECO:0000256" key="1">
    <source>
        <dbReference type="SAM" id="Phobius"/>
    </source>
</evidence>
<dbReference type="InterPro" id="IPR002789">
    <property type="entry name" value="HerA_central"/>
</dbReference>
<keyword evidence="1" id="KW-1133">Transmembrane helix</keyword>
<name>A0A2R6A8X6_9ARCH</name>
<organism evidence="3 4">
    <name type="scientific">Candidatus Marsarchaeota G1 archaeon BE_D</name>
    <dbReference type="NCBI Taxonomy" id="1978156"/>
    <lineage>
        <taxon>Archaea</taxon>
        <taxon>Candidatus Marsarchaeota</taxon>
        <taxon>Candidatus Marsarchaeota group 1</taxon>
    </lineage>
</organism>
<dbReference type="SMART" id="SM00382">
    <property type="entry name" value="AAA"/>
    <property type="match status" value="1"/>
</dbReference>
<keyword evidence="1" id="KW-0812">Transmembrane</keyword>
<dbReference type="Gene3D" id="3.40.50.300">
    <property type="entry name" value="P-loop containing nucleotide triphosphate hydrolases"/>
    <property type="match status" value="1"/>
</dbReference>